<dbReference type="PANTHER" id="PTHR48258:SF8">
    <property type="entry name" value="DUF4216 DOMAIN-CONTAINING PROTEIN"/>
    <property type="match status" value="1"/>
</dbReference>
<evidence type="ECO:0000313" key="3">
    <source>
        <dbReference type="Proteomes" id="UP001454036"/>
    </source>
</evidence>
<dbReference type="Pfam" id="PF13952">
    <property type="entry name" value="DUF4216"/>
    <property type="match status" value="1"/>
</dbReference>
<sequence>MYHFIFYQLFVTLKFREHEEVVKQKSENNKRRRWSEAQQHNNELTRWFKEKVELDNALEHIKWLSLGPSTIARSGVSLTALTPSFASSKDINPVLGDVTYYGVIKSIVELDYWSIFSIVLFECDWFHTEVDDCGLPRVNFKRLLSKDDPFVLASQVHQVFYMEDGVDKDFHYVNRMLPRDFFYAEGQYEDTYTNRLREPVEIQNVVTVNDDEIRLCREGISERVNVHQMAERTENESYVDETDWDRMEPMK</sequence>
<dbReference type="AlphaFoldDB" id="A0AAV3Q3D5"/>
<dbReference type="InterPro" id="IPR025312">
    <property type="entry name" value="DUF4216"/>
</dbReference>
<keyword evidence="3" id="KW-1185">Reference proteome</keyword>
<feature type="domain" description="DUF4216" evidence="1">
    <location>
        <begin position="108"/>
        <end position="170"/>
    </location>
</feature>
<proteinExistence type="predicted"/>
<dbReference type="EMBL" id="BAABME010003111">
    <property type="protein sequence ID" value="GAA0157461.1"/>
    <property type="molecule type" value="Genomic_DNA"/>
</dbReference>
<reference evidence="2 3" key="1">
    <citation type="submission" date="2024-01" db="EMBL/GenBank/DDBJ databases">
        <title>The complete chloroplast genome sequence of Lithospermum erythrorhizon: insights into the phylogenetic relationship among Boraginaceae species and the maternal lineages of purple gromwells.</title>
        <authorList>
            <person name="Okada T."/>
            <person name="Watanabe K."/>
        </authorList>
    </citation>
    <scope>NUCLEOTIDE SEQUENCE [LARGE SCALE GENOMIC DNA]</scope>
</reference>
<dbReference type="Proteomes" id="UP001454036">
    <property type="component" value="Unassembled WGS sequence"/>
</dbReference>
<accession>A0AAV3Q3D5</accession>
<protein>
    <recommendedName>
        <fullName evidence="1">DUF4216 domain-containing protein</fullName>
    </recommendedName>
</protein>
<evidence type="ECO:0000259" key="1">
    <source>
        <dbReference type="Pfam" id="PF13952"/>
    </source>
</evidence>
<dbReference type="PANTHER" id="PTHR48258">
    <property type="entry name" value="DUF4218 DOMAIN-CONTAINING PROTEIN-RELATED"/>
    <property type="match status" value="1"/>
</dbReference>
<name>A0AAV3Q3D5_LITER</name>
<gene>
    <name evidence="2" type="ORF">LIER_14721</name>
</gene>
<evidence type="ECO:0000313" key="2">
    <source>
        <dbReference type="EMBL" id="GAA0157461.1"/>
    </source>
</evidence>
<organism evidence="2 3">
    <name type="scientific">Lithospermum erythrorhizon</name>
    <name type="common">Purple gromwell</name>
    <name type="synonym">Lithospermum officinale var. erythrorhizon</name>
    <dbReference type="NCBI Taxonomy" id="34254"/>
    <lineage>
        <taxon>Eukaryota</taxon>
        <taxon>Viridiplantae</taxon>
        <taxon>Streptophyta</taxon>
        <taxon>Embryophyta</taxon>
        <taxon>Tracheophyta</taxon>
        <taxon>Spermatophyta</taxon>
        <taxon>Magnoliopsida</taxon>
        <taxon>eudicotyledons</taxon>
        <taxon>Gunneridae</taxon>
        <taxon>Pentapetalae</taxon>
        <taxon>asterids</taxon>
        <taxon>lamiids</taxon>
        <taxon>Boraginales</taxon>
        <taxon>Boraginaceae</taxon>
        <taxon>Boraginoideae</taxon>
        <taxon>Lithospermeae</taxon>
        <taxon>Lithospermum</taxon>
    </lineage>
</organism>
<comment type="caution">
    <text evidence="2">The sequence shown here is derived from an EMBL/GenBank/DDBJ whole genome shotgun (WGS) entry which is preliminary data.</text>
</comment>